<evidence type="ECO:0000313" key="8">
    <source>
        <dbReference type="Proteomes" id="UP000279284"/>
    </source>
</evidence>
<name>A0A448DAL4_9NEIS</name>
<gene>
    <name evidence="7" type="ORF">NCTC10296_02096</name>
</gene>
<evidence type="ECO:0000256" key="3">
    <source>
        <dbReference type="ARBA" id="ARBA00022692"/>
    </source>
</evidence>
<feature type="transmembrane region" description="Helical" evidence="6">
    <location>
        <begin position="219"/>
        <end position="241"/>
    </location>
</feature>
<evidence type="ECO:0000256" key="5">
    <source>
        <dbReference type="ARBA" id="ARBA00023136"/>
    </source>
</evidence>
<dbReference type="NCBIfam" id="NF037997">
    <property type="entry name" value="Na_Pi_symport"/>
    <property type="match status" value="1"/>
</dbReference>
<keyword evidence="2" id="KW-1003">Cell membrane</keyword>
<proteinExistence type="predicted"/>
<dbReference type="GO" id="GO:0005886">
    <property type="term" value="C:plasma membrane"/>
    <property type="evidence" value="ECO:0007669"/>
    <property type="project" value="UniProtKB-SubCell"/>
</dbReference>
<evidence type="ECO:0000256" key="1">
    <source>
        <dbReference type="ARBA" id="ARBA00004651"/>
    </source>
</evidence>
<keyword evidence="3 6" id="KW-0812">Transmembrane</keyword>
<dbReference type="Proteomes" id="UP000279284">
    <property type="component" value="Chromosome"/>
</dbReference>
<dbReference type="PANTHER" id="PTHR10010:SF46">
    <property type="entry name" value="SODIUM-DEPENDENT PHOSPHATE TRANSPORT PROTEIN 2B"/>
    <property type="match status" value="1"/>
</dbReference>
<keyword evidence="8" id="KW-1185">Reference proteome</keyword>
<feature type="transmembrane region" description="Helical" evidence="6">
    <location>
        <begin position="131"/>
        <end position="150"/>
    </location>
</feature>
<dbReference type="GO" id="GO:0005436">
    <property type="term" value="F:sodium:phosphate symporter activity"/>
    <property type="evidence" value="ECO:0007669"/>
    <property type="project" value="InterPro"/>
</dbReference>
<feature type="transmembrane region" description="Helical" evidence="6">
    <location>
        <begin position="271"/>
        <end position="292"/>
    </location>
</feature>
<keyword evidence="5 6" id="KW-0472">Membrane</keyword>
<comment type="subcellular location">
    <subcellularLocation>
        <location evidence="1">Cell membrane</location>
        <topology evidence="1">Multi-pass membrane protein</topology>
    </subcellularLocation>
</comment>
<evidence type="ECO:0000256" key="4">
    <source>
        <dbReference type="ARBA" id="ARBA00022989"/>
    </source>
</evidence>
<reference evidence="7 8" key="1">
    <citation type="submission" date="2018-12" db="EMBL/GenBank/DDBJ databases">
        <authorList>
            <consortium name="Pathogen Informatics"/>
        </authorList>
    </citation>
    <scope>NUCLEOTIDE SEQUENCE [LARGE SCALE GENOMIC DNA]</scope>
    <source>
        <strain evidence="7 8">NCTC10296</strain>
    </source>
</reference>
<dbReference type="Pfam" id="PF02690">
    <property type="entry name" value="Na_Pi_cotrans"/>
    <property type="match status" value="2"/>
</dbReference>
<accession>A0A448DAL4</accession>
<sequence>MGKNPLKIISIIAVAIVLAISFWYSPAWLKLCYGLALFLFGMQSIEEGLHNAAGGMLERLMAKSTATPLRSMLFGMGATFVLQSSTLVSLLTMAFLSAGLITLAGGIAVILGTNLGATSGIWLLALAGQSISLSPAAVPMLVFGILAGFFKGKMKGFGRVLVGISLIFLGIDAIKDGFQSVGSTFDFASVQVQGAAEVAIFSFIGLLLTIVLQSTHATLILTLAALAGGQISLAQAFAIAIGSNVGTSVSTAFVGMLGSDRGGQRLAMAHLLFNVVTAFLSLLLWIPITSAVQAAGNWLGMSNLLQLAFFHTIFNVLGLIVFWKFQNQLADELLRRLPDSAQAGLQEPKRENKRHALYLNENMLRSGDTALRAVCKEIEHLNTLSLEVICQALFISEQELYENVSSNELGLPEKVQKVDVQTLYQDRIKPLYGELVEFTSKTDIDERDDRQILLMNAHMVAMQMVEIVKGSKHIQKNMQHYLQQPQSPVYQEYLDLRAHLFDTLKYFYQTSLLEANSPERTDNIALLAQHVEMLDTAFRTSVLEKLRAGEIDSWQTTSLMNDINYAKRIGLGLLDILREETDLMNHPADKEPKAA</sequence>
<feature type="transmembrane region" description="Helical" evidence="6">
    <location>
        <begin position="103"/>
        <end position="125"/>
    </location>
</feature>
<evidence type="ECO:0000313" key="7">
    <source>
        <dbReference type="EMBL" id="VEF03009.1"/>
    </source>
</evidence>
<feature type="transmembrane region" description="Helical" evidence="6">
    <location>
        <begin position="157"/>
        <end position="174"/>
    </location>
</feature>
<feature type="transmembrane region" description="Helical" evidence="6">
    <location>
        <begin position="194"/>
        <end position="212"/>
    </location>
</feature>
<evidence type="ECO:0000256" key="2">
    <source>
        <dbReference type="ARBA" id="ARBA00022475"/>
    </source>
</evidence>
<dbReference type="RefSeq" id="WP_085417001.1">
    <property type="nucleotide sequence ID" value="NZ_CAUJPY010000012.1"/>
</dbReference>
<dbReference type="InterPro" id="IPR003841">
    <property type="entry name" value="Na/Pi_transpt"/>
</dbReference>
<dbReference type="KEGG" id="nci:NCTC10296_02096"/>
<organism evidence="7 8">
    <name type="scientific">Neisseria canis</name>
    <dbReference type="NCBI Taxonomy" id="493"/>
    <lineage>
        <taxon>Bacteria</taxon>
        <taxon>Pseudomonadati</taxon>
        <taxon>Pseudomonadota</taxon>
        <taxon>Betaproteobacteria</taxon>
        <taxon>Neisseriales</taxon>
        <taxon>Neisseriaceae</taxon>
        <taxon>Neisseria</taxon>
    </lineage>
</organism>
<protein>
    <submittedName>
        <fullName evidence="7">Na/Pi-cotransporter II-related protein</fullName>
    </submittedName>
</protein>
<dbReference type="OrthoDB" id="9763003at2"/>
<feature type="transmembrane region" description="Helical" evidence="6">
    <location>
        <begin position="6"/>
        <end position="24"/>
    </location>
</feature>
<keyword evidence="4 6" id="KW-1133">Transmembrane helix</keyword>
<feature type="transmembrane region" description="Helical" evidence="6">
    <location>
        <begin position="73"/>
        <end position="96"/>
    </location>
</feature>
<feature type="transmembrane region" description="Helical" evidence="6">
    <location>
        <begin position="304"/>
        <end position="325"/>
    </location>
</feature>
<dbReference type="EMBL" id="LR134313">
    <property type="protein sequence ID" value="VEF03009.1"/>
    <property type="molecule type" value="Genomic_DNA"/>
</dbReference>
<dbReference type="PANTHER" id="PTHR10010">
    <property type="entry name" value="SOLUTE CARRIER FAMILY 34 SODIUM PHOSPHATE , MEMBER 2-RELATED"/>
    <property type="match status" value="1"/>
</dbReference>
<dbReference type="GO" id="GO:0044341">
    <property type="term" value="P:sodium-dependent phosphate transport"/>
    <property type="evidence" value="ECO:0007669"/>
    <property type="project" value="InterPro"/>
</dbReference>
<dbReference type="AlphaFoldDB" id="A0A448DAL4"/>
<evidence type="ECO:0000256" key="6">
    <source>
        <dbReference type="SAM" id="Phobius"/>
    </source>
</evidence>